<gene>
    <name evidence="1" type="primary">crtA</name>
    <name evidence="1" type="ORF">DelRiverFos06H03.17</name>
</gene>
<dbReference type="InterPro" id="IPR049574">
    <property type="entry name" value="CrtA-like"/>
</dbReference>
<keyword evidence="1" id="KW-0503">Monooxygenase</keyword>
<dbReference type="CDD" id="cd21650">
    <property type="entry name" value="CrtA-like"/>
    <property type="match status" value="1"/>
</dbReference>
<dbReference type="EMBL" id="AY912082">
    <property type="protein sequence ID" value="AAX48198.1"/>
    <property type="molecule type" value="Genomic_DNA"/>
</dbReference>
<protein>
    <submittedName>
        <fullName evidence="1">Putative spheroidene/spirilloxanthin monooxygenase</fullName>
    </submittedName>
</protein>
<proteinExistence type="predicted"/>
<dbReference type="GO" id="GO:0004497">
    <property type="term" value="F:monooxygenase activity"/>
    <property type="evidence" value="ECO:0007669"/>
    <property type="project" value="UniProtKB-KW"/>
</dbReference>
<dbReference type="AlphaFoldDB" id="Q58PN4"/>
<evidence type="ECO:0000313" key="1">
    <source>
        <dbReference type="EMBL" id="AAX48198.1"/>
    </source>
</evidence>
<reference evidence="1" key="1">
    <citation type="journal article" date="2005" name="Environ. Microbiol.">
        <title>Aerobic anoxygenic photosynthesis genes and operons in uncultured bacteria in the Delaware River.</title>
        <authorList>
            <person name="Waidner L.A."/>
            <person name="Kirchman D.L."/>
        </authorList>
    </citation>
    <scope>NUCLEOTIDE SEQUENCE</scope>
</reference>
<sequence>MPSLQPPHDPLSGVVVVVLVDFLRQHRSWGWLRMVAGGAPYKQVPGLTTVKVMGSGHGGGFSLRPSPSHQGLICTFTHLDLALQFLDSPAVQAYRSRARECWTGVMAVQSARGHWDKQAWQTSSAQALGQHKGSDDSQSAPFAVLTRASIVPSKAMAFWRYAPAAQADLSLAPGCLLAMGLGEAPLVRQCTFSLWRDTGAMVQYAQQGAHQVASAAAYRHQFFSESLFVRMQVLQMAGVWQGQRFQLAHPSAPSGAALVGHPSVADTFVPEVSHV</sequence>
<name>Q58PN4_9PROT</name>
<accession>Q58PN4</accession>
<organism evidence="1">
    <name type="scientific">uncultured proteobacterium DelRiverFos06H03</name>
    <dbReference type="NCBI Taxonomy" id="311783"/>
    <lineage>
        <taxon>Bacteria</taxon>
        <taxon>Pseudomonadati</taxon>
        <taxon>Pseudomonadota</taxon>
        <taxon>environmental samples</taxon>
    </lineage>
</organism>
<keyword evidence="1" id="KW-0560">Oxidoreductase</keyword>